<protein>
    <submittedName>
        <fullName evidence="2">Uncharacterized protein</fullName>
    </submittedName>
</protein>
<proteinExistence type="predicted"/>
<dbReference type="OrthoDB" id="6781027at2759"/>
<dbReference type="EMBL" id="CAACVG010003687">
    <property type="protein sequence ID" value="VEN37743.1"/>
    <property type="molecule type" value="Genomic_DNA"/>
</dbReference>
<feature type="non-terminal residue" evidence="2">
    <location>
        <position position="195"/>
    </location>
</feature>
<name>A0A653BQ64_CALMS</name>
<reference evidence="2 4" key="1">
    <citation type="submission" date="2019-01" db="EMBL/GenBank/DDBJ databases">
        <authorList>
            <person name="Sayadi A."/>
        </authorList>
    </citation>
    <scope>NUCLEOTIDE SEQUENCE [LARGE SCALE GENOMIC DNA]</scope>
</reference>
<feature type="region of interest" description="Disordered" evidence="1">
    <location>
        <begin position="17"/>
        <end position="122"/>
    </location>
</feature>
<evidence type="ECO:0000313" key="3">
    <source>
        <dbReference type="EMBL" id="VEN64309.1"/>
    </source>
</evidence>
<organism evidence="2 4">
    <name type="scientific">Callosobruchus maculatus</name>
    <name type="common">Southern cowpea weevil</name>
    <name type="synonym">Pulse bruchid</name>
    <dbReference type="NCBI Taxonomy" id="64391"/>
    <lineage>
        <taxon>Eukaryota</taxon>
        <taxon>Metazoa</taxon>
        <taxon>Ecdysozoa</taxon>
        <taxon>Arthropoda</taxon>
        <taxon>Hexapoda</taxon>
        <taxon>Insecta</taxon>
        <taxon>Pterygota</taxon>
        <taxon>Neoptera</taxon>
        <taxon>Endopterygota</taxon>
        <taxon>Coleoptera</taxon>
        <taxon>Polyphaga</taxon>
        <taxon>Cucujiformia</taxon>
        <taxon>Chrysomeloidea</taxon>
        <taxon>Chrysomelidae</taxon>
        <taxon>Bruchinae</taxon>
        <taxon>Bruchini</taxon>
        <taxon>Callosobruchus</taxon>
    </lineage>
</organism>
<evidence type="ECO:0000313" key="4">
    <source>
        <dbReference type="Proteomes" id="UP000410492"/>
    </source>
</evidence>
<feature type="compositionally biased region" description="Polar residues" evidence="1">
    <location>
        <begin position="53"/>
        <end position="64"/>
    </location>
</feature>
<gene>
    <name evidence="3" type="ORF">CALMAC_LOCUS20865</name>
    <name evidence="2" type="ORF">CALMAC_LOCUS2883</name>
</gene>
<dbReference type="AlphaFoldDB" id="A0A653BQ64"/>
<sequence length="195" mass="22379">MSQRVQKIMENAKLIYSSTETAGNGPENLDMPIDLQRSNSYDFDNGQAAAPRNGSNCSVSTNILEDSDDSVGDRDYAPDPEDESSGYSDLEINSKNRDAQENFIYPGRPKKGRKRKYANQDRDIRKKRINSNQDYYSAKGKFVKAKEFVAFICKCSMKCNEKISVQEQKDFFHHFWELGDYNIQTAFISSHIREQ</sequence>
<dbReference type="EMBL" id="CAACVG010015264">
    <property type="protein sequence ID" value="VEN64309.1"/>
    <property type="molecule type" value="Genomic_DNA"/>
</dbReference>
<dbReference type="Proteomes" id="UP000410492">
    <property type="component" value="Unassembled WGS sequence"/>
</dbReference>
<keyword evidence="4" id="KW-1185">Reference proteome</keyword>
<accession>A0A653BQ64</accession>
<evidence type="ECO:0000313" key="2">
    <source>
        <dbReference type="EMBL" id="VEN37743.1"/>
    </source>
</evidence>
<evidence type="ECO:0000256" key="1">
    <source>
        <dbReference type="SAM" id="MobiDB-lite"/>
    </source>
</evidence>
<feature type="compositionally biased region" description="Basic residues" evidence="1">
    <location>
        <begin position="108"/>
        <end position="117"/>
    </location>
</feature>